<dbReference type="EMBL" id="FN655302">
    <property type="protein sequence ID" value="CBY38709.1"/>
    <property type="molecule type" value="Genomic_DNA"/>
</dbReference>
<organism evidence="1">
    <name type="scientific">Oikopleura dioica</name>
    <name type="common">Tunicate</name>
    <dbReference type="NCBI Taxonomy" id="34765"/>
    <lineage>
        <taxon>Eukaryota</taxon>
        <taxon>Metazoa</taxon>
        <taxon>Chordata</taxon>
        <taxon>Tunicata</taxon>
        <taxon>Appendicularia</taxon>
        <taxon>Copelata</taxon>
        <taxon>Oikopleuridae</taxon>
        <taxon>Oikopleura</taxon>
    </lineage>
</organism>
<sequence length="114" mass="13013">MEDSLKLFRFSEILSYDRIYKKIKDESRKKRGIVKPVRTSWTPVALCISPEISGSVIARQDAISRERHAVARPHLLRGTSRQVQSKHLPKLAEIKPRVDSTNSGRISLLYCALL</sequence>
<name>E4YTC0_OIKDI</name>
<gene>
    <name evidence="1" type="ORF">GSOID_T00019226001</name>
</gene>
<accession>E4YTC0</accession>
<dbReference type="Proteomes" id="UP000011014">
    <property type="component" value="Unassembled WGS sequence"/>
</dbReference>
<dbReference type="AlphaFoldDB" id="E4YTC0"/>
<protein>
    <submittedName>
        <fullName evidence="1">Uncharacterized protein</fullName>
    </submittedName>
</protein>
<evidence type="ECO:0000313" key="1">
    <source>
        <dbReference type="EMBL" id="CBY38709.1"/>
    </source>
</evidence>
<reference evidence="1" key="1">
    <citation type="journal article" date="2010" name="Science">
        <title>Plasticity of animal genome architecture unmasked by rapid evolution of a pelagic tunicate.</title>
        <authorList>
            <person name="Denoeud F."/>
            <person name="Henriet S."/>
            <person name="Mungpakdee S."/>
            <person name="Aury J.M."/>
            <person name="Da Silva C."/>
            <person name="Brinkmann H."/>
            <person name="Mikhaleva J."/>
            <person name="Olsen L.C."/>
            <person name="Jubin C."/>
            <person name="Canestro C."/>
            <person name="Bouquet J.M."/>
            <person name="Danks G."/>
            <person name="Poulain J."/>
            <person name="Campsteijn C."/>
            <person name="Adamski M."/>
            <person name="Cross I."/>
            <person name="Yadetie F."/>
            <person name="Muffato M."/>
            <person name="Louis A."/>
            <person name="Butcher S."/>
            <person name="Tsagkogeorga G."/>
            <person name="Konrad A."/>
            <person name="Singh S."/>
            <person name="Jensen M.F."/>
            <person name="Cong E.H."/>
            <person name="Eikeseth-Otteraa H."/>
            <person name="Noel B."/>
            <person name="Anthouard V."/>
            <person name="Porcel B.M."/>
            <person name="Kachouri-Lafond R."/>
            <person name="Nishino A."/>
            <person name="Ugolini M."/>
            <person name="Chourrout P."/>
            <person name="Nishida H."/>
            <person name="Aasland R."/>
            <person name="Huzurbazar S."/>
            <person name="Westhof E."/>
            <person name="Delsuc F."/>
            <person name="Lehrach H."/>
            <person name="Reinhardt R."/>
            <person name="Weissenbach J."/>
            <person name="Roy S.W."/>
            <person name="Artiguenave F."/>
            <person name="Postlethwait J.H."/>
            <person name="Manak J.R."/>
            <person name="Thompson E.M."/>
            <person name="Jaillon O."/>
            <person name="Du Pasquier L."/>
            <person name="Boudinot P."/>
            <person name="Liberles D.A."/>
            <person name="Volff J.N."/>
            <person name="Philippe H."/>
            <person name="Lenhard B."/>
            <person name="Roest Crollius H."/>
            <person name="Wincker P."/>
            <person name="Chourrout D."/>
        </authorList>
    </citation>
    <scope>NUCLEOTIDE SEQUENCE [LARGE SCALE GENOMIC DNA]</scope>
</reference>
<proteinExistence type="predicted"/>